<keyword evidence="2" id="KW-0472">Membrane</keyword>
<feature type="transmembrane region" description="Helical" evidence="2">
    <location>
        <begin position="48"/>
        <end position="67"/>
    </location>
</feature>
<dbReference type="PANTHER" id="PTHR21180">
    <property type="entry name" value="ENDONUCLEASE/EXONUCLEASE/PHOSPHATASE FAMILY DOMAIN-CONTAINING PROTEIN 1"/>
    <property type="match status" value="1"/>
</dbReference>
<gene>
    <name evidence="4" type="ORF">POF50_028045</name>
</gene>
<name>A0AA90K0L8_9ACTN</name>
<reference evidence="4" key="1">
    <citation type="submission" date="2023-05" db="EMBL/GenBank/DDBJ databases">
        <title>Streptantibioticus silvisoli sp. nov., acidotolerant actinomycetes 1 from pine litter.</title>
        <authorList>
            <person name="Swiecimska M."/>
            <person name="Golinska P."/>
            <person name="Sangal V."/>
            <person name="Wachnowicz B."/>
            <person name="Goodfellow M."/>
        </authorList>
    </citation>
    <scope>NUCLEOTIDE SEQUENCE</scope>
    <source>
        <strain evidence="4">SL13</strain>
    </source>
</reference>
<feature type="region of interest" description="Disordered" evidence="1">
    <location>
        <begin position="194"/>
        <end position="213"/>
    </location>
</feature>
<keyword evidence="2" id="KW-1133">Transmembrane helix</keyword>
<feature type="region of interest" description="Disordered" evidence="1">
    <location>
        <begin position="1"/>
        <end position="20"/>
    </location>
</feature>
<accession>A0AA90K0L8</accession>
<dbReference type="Pfam" id="PF12836">
    <property type="entry name" value="HHH_3"/>
    <property type="match status" value="1"/>
</dbReference>
<evidence type="ECO:0000256" key="1">
    <source>
        <dbReference type="SAM" id="MobiDB-lite"/>
    </source>
</evidence>
<dbReference type="EMBL" id="JABXJJ020000041">
    <property type="protein sequence ID" value="MDI5973151.1"/>
    <property type="molecule type" value="Genomic_DNA"/>
</dbReference>
<dbReference type="InterPro" id="IPR051675">
    <property type="entry name" value="Endo/Exo/Phosphatase_dom_1"/>
</dbReference>
<dbReference type="SUPFAM" id="SSF47781">
    <property type="entry name" value="RuvA domain 2-like"/>
    <property type="match status" value="1"/>
</dbReference>
<dbReference type="GO" id="GO:0003677">
    <property type="term" value="F:DNA binding"/>
    <property type="evidence" value="ECO:0007669"/>
    <property type="project" value="UniProtKB-KW"/>
</dbReference>
<dbReference type="GO" id="GO:0015628">
    <property type="term" value="P:protein secretion by the type II secretion system"/>
    <property type="evidence" value="ECO:0007669"/>
    <property type="project" value="TreeGrafter"/>
</dbReference>
<dbReference type="GO" id="GO:0015627">
    <property type="term" value="C:type II protein secretion system complex"/>
    <property type="evidence" value="ECO:0007669"/>
    <property type="project" value="TreeGrafter"/>
</dbReference>
<comment type="caution">
    <text evidence="4">The sequence shown here is derived from an EMBL/GenBank/DDBJ whole genome shotgun (WGS) entry which is preliminary data.</text>
</comment>
<dbReference type="InterPro" id="IPR010994">
    <property type="entry name" value="RuvA_2-like"/>
</dbReference>
<dbReference type="Gene3D" id="3.10.560.10">
    <property type="entry name" value="Outer membrane lipoprotein wza domain like"/>
    <property type="match status" value="1"/>
</dbReference>
<protein>
    <submittedName>
        <fullName evidence="4">ComEA family DNA-binding protein</fullName>
    </submittedName>
</protein>
<organism evidence="4">
    <name type="scientific">Streptantibioticus silvisoli</name>
    <dbReference type="NCBI Taxonomy" id="2705255"/>
    <lineage>
        <taxon>Bacteria</taxon>
        <taxon>Bacillati</taxon>
        <taxon>Actinomycetota</taxon>
        <taxon>Actinomycetes</taxon>
        <taxon>Kitasatosporales</taxon>
        <taxon>Streptomycetaceae</taxon>
        <taxon>Streptantibioticus</taxon>
    </lineage>
</organism>
<dbReference type="RefSeq" id="WP_282699048.1">
    <property type="nucleotide sequence ID" value="NZ_JABXJJ020000041.1"/>
</dbReference>
<keyword evidence="2" id="KW-0812">Transmembrane</keyword>
<proteinExistence type="predicted"/>
<dbReference type="AlphaFoldDB" id="A0AA90K0L8"/>
<evidence type="ECO:0000256" key="2">
    <source>
        <dbReference type="SAM" id="Phobius"/>
    </source>
</evidence>
<dbReference type="PANTHER" id="PTHR21180:SF32">
    <property type="entry name" value="ENDONUCLEASE_EXONUCLEASE_PHOSPHATASE FAMILY DOMAIN-CONTAINING PROTEIN 1"/>
    <property type="match status" value="1"/>
</dbReference>
<keyword evidence="4" id="KW-0238">DNA-binding</keyword>
<evidence type="ECO:0000259" key="3">
    <source>
        <dbReference type="Pfam" id="PF10531"/>
    </source>
</evidence>
<feature type="region of interest" description="Disordered" evidence="1">
    <location>
        <begin position="93"/>
        <end position="127"/>
    </location>
</feature>
<dbReference type="Gene3D" id="1.10.150.320">
    <property type="entry name" value="Photosystem II 12 kDa extrinsic protein"/>
    <property type="match status" value="1"/>
</dbReference>
<feature type="domain" description="Soluble ligand binding" evidence="3">
    <location>
        <begin position="136"/>
        <end position="188"/>
    </location>
</feature>
<sequence>MPDAWGHLPPTPVQSRGAAGRVRHWRETVCERLPVWVRLRCGLELRTVVAVAGVLLVAAGLAVHHFVAGRPRTIAAPPPVRGTAMAPAAHALESGPADSADTGDTREPLGPPGAPNGRLPGAVVPPPGSVAPPGVVVDVTGKVRSPGVLHLAAGARVTDALTAAGGANPGTDTSSLNLARPLVDGEQLVVGRPPGAAAPAPAPPVPGAASAPAQPVSLNTATVDQLDALPGIGPVLARHIIEYRTQHGGFSSTAQLRQVSGVGDRRYQDLRPLVQP</sequence>
<dbReference type="Pfam" id="PF10531">
    <property type="entry name" value="SLBB"/>
    <property type="match status" value="1"/>
</dbReference>
<dbReference type="InterPro" id="IPR019554">
    <property type="entry name" value="Soluble_ligand-bd"/>
</dbReference>
<evidence type="ECO:0000313" key="4">
    <source>
        <dbReference type="EMBL" id="MDI5973151.1"/>
    </source>
</evidence>